<gene>
    <name evidence="1" type="ORF">GC101_17215</name>
</gene>
<sequence>MSKKEYSGRKFNPKIFLEQIVKEGNAESVALPKDPKEAKKVLNDIMINYPMKYHMCIGCGRTYAPNEKCPGCGQKEVEVMKWILVNSLPYTHEFELDGDDTVQLKLSCRESDIMHKLRLTFGSDAEADLSMLEPE</sequence>
<name>A0ABX1YID2_9BACL</name>
<dbReference type="Proteomes" id="UP000596857">
    <property type="component" value="Unassembled WGS sequence"/>
</dbReference>
<evidence type="ECO:0000313" key="1">
    <source>
        <dbReference type="EMBL" id="NOU80606.1"/>
    </source>
</evidence>
<proteinExistence type="predicted"/>
<dbReference type="EMBL" id="WHOB01000051">
    <property type="protein sequence ID" value="NOU80606.1"/>
    <property type="molecule type" value="Genomic_DNA"/>
</dbReference>
<reference evidence="1 2" key="1">
    <citation type="submission" date="2019-10" db="EMBL/GenBank/DDBJ databases">
        <title>Description of Paenibacillus terricola sp. nov.</title>
        <authorList>
            <person name="Carlier A."/>
            <person name="Qi S."/>
        </authorList>
    </citation>
    <scope>NUCLEOTIDE SEQUENCE [LARGE SCALE GENOMIC DNA]</scope>
    <source>
        <strain evidence="1 2">LMG 31459</strain>
    </source>
</reference>
<protein>
    <recommendedName>
        <fullName evidence="3">Rubredoxin-like domain-containing protein</fullName>
    </recommendedName>
</protein>
<organism evidence="1 2">
    <name type="scientific">Paenibacillus phytohabitans</name>
    <dbReference type="NCBI Taxonomy" id="2654978"/>
    <lineage>
        <taxon>Bacteria</taxon>
        <taxon>Bacillati</taxon>
        <taxon>Bacillota</taxon>
        <taxon>Bacilli</taxon>
        <taxon>Bacillales</taxon>
        <taxon>Paenibacillaceae</taxon>
        <taxon>Paenibacillus</taxon>
    </lineage>
</organism>
<dbReference type="RefSeq" id="WP_171718239.1">
    <property type="nucleotide sequence ID" value="NZ_WHOB01000051.1"/>
</dbReference>
<comment type="caution">
    <text evidence="1">The sequence shown here is derived from an EMBL/GenBank/DDBJ whole genome shotgun (WGS) entry which is preliminary data.</text>
</comment>
<keyword evidence="2" id="KW-1185">Reference proteome</keyword>
<evidence type="ECO:0000313" key="2">
    <source>
        <dbReference type="Proteomes" id="UP000596857"/>
    </source>
</evidence>
<accession>A0ABX1YID2</accession>
<evidence type="ECO:0008006" key="3">
    <source>
        <dbReference type="Google" id="ProtNLM"/>
    </source>
</evidence>